<dbReference type="Gene3D" id="1.20.1250.20">
    <property type="entry name" value="MFS general substrate transporter like domains"/>
    <property type="match status" value="1"/>
</dbReference>
<dbReference type="GO" id="GO:0022857">
    <property type="term" value="F:transmembrane transporter activity"/>
    <property type="evidence" value="ECO:0007669"/>
    <property type="project" value="InterPro"/>
</dbReference>
<name>A0A8J3A4A1_9PROT</name>
<dbReference type="AlphaFoldDB" id="A0A8J3A4A1"/>
<dbReference type="InterPro" id="IPR036259">
    <property type="entry name" value="MFS_trans_sf"/>
</dbReference>
<feature type="transmembrane region" description="Helical" evidence="7">
    <location>
        <begin position="97"/>
        <end position="117"/>
    </location>
</feature>
<feature type="transmembrane region" description="Helical" evidence="7">
    <location>
        <begin position="41"/>
        <end position="58"/>
    </location>
</feature>
<evidence type="ECO:0000259" key="8">
    <source>
        <dbReference type="PROSITE" id="PS50850"/>
    </source>
</evidence>
<keyword evidence="12" id="KW-1185">Reference proteome</keyword>
<feature type="transmembrane region" description="Helical" evidence="7">
    <location>
        <begin position="64"/>
        <end position="85"/>
    </location>
</feature>
<dbReference type="PROSITE" id="PS50850">
    <property type="entry name" value="MFS"/>
    <property type="match status" value="1"/>
</dbReference>
<comment type="caution">
    <text evidence="9">The sequence shown here is derived from an EMBL/GenBank/DDBJ whole genome shotgun (WGS) entry which is preliminary data.</text>
</comment>
<keyword evidence="5 7" id="KW-0472">Membrane</keyword>
<dbReference type="SUPFAM" id="SSF103473">
    <property type="entry name" value="MFS general substrate transporter"/>
    <property type="match status" value="1"/>
</dbReference>
<feature type="transmembrane region" description="Helical" evidence="7">
    <location>
        <begin position="352"/>
        <end position="372"/>
    </location>
</feature>
<accession>A0A8J3A4A1</accession>
<dbReference type="Proteomes" id="UP000621856">
    <property type="component" value="Unassembled WGS sequence"/>
</dbReference>
<feature type="transmembrane region" description="Helical" evidence="7">
    <location>
        <begin position="418"/>
        <end position="437"/>
    </location>
</feature>
<organism evidence="9 11">
    <name type="scientific">Aquisalinus luteolus</name>
    <dbReference type="NCBI Taxonomy" id="1566827"/>
    <lineage>
        <taxon>Bacteria</taxon>
        <taxon>Pseudomonadati</taxon>
        <taxon>Pseudomonadota</taxon>
        <taxon>Alphaproteobacteria</taxon>
        <taxon>Parvularculales</taxon>
        <taxon>Parvularculaceae</taxon>
        <taxon>Aquisalinus</taxon>
    </lineage>
</organism>
<dbReference type="EMBL" id="BMGZ01000005">
    <property type="protein sequence ID" value="GGI01895.1"/>
    <property type="molecule type" value="Genomic_DNA"/>
</dbReference>
<feature type="transmembrane region" description="Helical" evidence="7">
    <location>
        <begin position="123"/>
        <end position="143"/>
    </location>
</feature>
<evidence type="ECO:0000256" key="2">
    <source>
        <dbReference type="ARBA" id="ARBA00022475"/>
    </source>
</evidence>
<dbReference type="EMBL" id="VCJR02000005">
    <property type="protein sequence ID" value="NHK29455.1"/>
    <property type="molecule type" value="Genomic_DNA"/>
</dbReference>
<evidence type="ECO:0000256" key="3">
    <source>
        <dbReference type="ARBA" id="ARBA00022692"/>
    </source>
</evidence>
<comment type="subcellular location">
    <subcellularLocation>
        <location evidence="1">Cell membrane</location>
        <topology evidence="1">Multi-pass membrane protein</topology>
    </subcellularLocation>
</comment>
<dbReference type="RefSeq" id="WP_155142517.1">
    <property type="nucleotide sequence ID" value="NZ_BMGZ01000005.1"/>
</dbReference>
<feature type="domain" description="Major facilitator superfamily (MFS) profile" evidence="8">
    <location>
        <begin position="20"/>
        <end position="443"/>
    </location>
</feature>
<keyword evidence="3 7" id="KW-0812">Transmembrane</keyword>
<feature type="transmembrane region" description="Helical" evidence="7">
    <location>
        <begin position="393"/>
        <end position="412"/>
    </location>
</feature>
<feature type="transmembrane region" description="Helical" evidence="7">
    <location>
        <begin position="249"/>
        <end position="270"/>
    </location>
</feature>
<evidence type="ECO:0000256" key="1">
    <source>
        <dbReference type="ARBA" id="ARBA00004651"/>
    </source>
</evidence>
<evidence type="ECO:0000313" key="11">
    <source>
        <dbReference type="Proteomes" id="UP000621856"/>
    </source>
</evidence>
<protein>
    <submittedName>
        <fullName evidence="10">MFS transporter</fullName>
    </submittedName>
</protein>
<feature type="transmembrane region" description="Helical" evidence="7">
    <location>
        <begin position="192"/>
        <end position="209"/>
    </location>
</feature>
<dbReference type="InterPro" id="IPR011701">
    <property type="entry name" value="MFS"/>
</dbReference>
<evidence type="ECO:0000256" key="5">
    <source>
        <dbReference type="ARBA" id="ARBA00023136"/>
    </source>
</evidence>
<evidence type="ECO:0000256" key="6">
    <source>
        <dbReference type="SAM" id="MobiDB-lite"/>
    </source>
</evidence>
<dbReference type="PANTHER" id="PTHR23513">
    <property type="entry name" value="INTEGRAL MEMBRANE EFFLUX PROTEIN-RELATED"/>
    <property type="match status" value="1"/>
</dbReference>
<proteinExistence type="predicted"/>
<dbReference type="InterPro" id="IPR020846">
    <property type="entry name" value="MFS_dom"/>
</dbReference>
<gene>
    <name evidence="10" type="ORF">FF098_016200</name>
    <name evidence="9" type="ORF">GCM10011355_33610</name>
</gene>
<keyword evidence="2" id="KW-1003">Cell membrane</keyword>
<evidence type="ECO:0000313" key="9">
    <source>
        <dbReference type="EMBL" id="GGI01895.1"/>
    </source>
</evidence>
<feature type="transmembrane region" description="Helical" evidence="7">
    <location>
        <begin position="309"/>
        <end position="332"/>
    </location>
</feature>
<dbReference type="CDD" id="cd06173">
    <property type="entry name" value="MFS_MefA_like"/>
    <property type="match status" value="1"/>
</dbReference>
<evidence type="ECO:0000256" key="4">
    <source>
        <dbReference type="ARBA" id="ARBA00022989"/>
    </source>
</evidence>
<keyword evidence="4 7" id="KW-1133">Transmembrane helix</keyword>
<sequence length="480" mass="50939">MTSPSPETTGLTGPFFFQRRFLPMWVAFVLGAFTDNMLKQALLIGLTFQALITLPGIADGASIVPVAGALFPLAMLVFSPIAGQVADKYETRKLFRLTKFVEFLLMVLAAAGFLMLGTPLAPVAGPVLVLALFLMGVQSAFFSPVRISAMPKYLTSQELIRANAFCNGGLYTSILLGLLLGGMLIIMDGGPLIVSIVLAIAALAGWLAIRATPEASPDDPGLTIEYNPLRLIQRQIGYVSREPPVIRPLIGIGLFFFISTAVTIAVPVYADETLNADGSVATAIMGLFAIGALIGAVISALLSRGRSGLGFATSAMTVASVASVALYIASALFEHDGDRLNAMEFLSRPDGWLLAGLFMICSAAMGVFTVPLQAAVQRRARPQHRARIMASGNMLNALTAGIGSLSVLFVTGTAMTPHAAFLGIAALQATITLYMVFRRRSVPEGLYDEVLDDHEQTPPVTLETAPLLDAEPDKIQPPRV</sequence>
<feature type="compositionally biased region" description="Basic and acidic residues" evidence="6">
    <location>
        <begin position="471"/>
        <end position="480"/>
    </location>
</feature>
<reference evidence="10 12" key="2">
    <citation type="submission" date="2020-02" db="EMBL/GenBank/DDBJ databases">
        <title>Genome sequence of Parvularcula flava strain NH6-79.</title>
        <authorList>
            <person name="Abdul Karim M.H."/>
            <person name="Lam M.Q."/>
            <person name="Chen S.J."/>
            <person name="Yahya A."/>
            <person name="Shahir S."/>
            <person name="Shamsir M.S."/>
            <person name="Chong C.S."/>
        </authorList>
    </citation>
    <scope>NUCLEOTIDE SEQUENCE [LARGE SCALE GENOMIC DNA]</scope>
    <source>
        <strain evidence="10 12">NH6-79</strain>
    </source>
</reference>
<dbReference type="Proteomes" id="UP000818603">
    <property type="component" value="Unassembled WGS sequence"/>
</dbReference>
<dbReference type="GO" id="GO:0005886">
    <property type="term" value="C:plasma membrane"/>
    <property type="evidence" value="ECO:0007669"/>
    <property type="project" value="UniProtKB-SubCell"/>
</dbReference>
<evidence type="ECO:0000313" key="10">
    <source>
        <dbReference type="EMBL" id="NHK29455.1"/>
    </source>
</evidence>
<dbReference type="PANTHER" id="PTHR23513:SF6">
    <property type="entry name" value="MAJOR FACILITATOR SUPERFAMILY ASSOCIATED DOMAIN-CONTAINING PROTEIN"/>
    <property type="match status" value="1"/>
</dbReference>
<feature type="transmembrane region" description="Helical" evidence="7">
    <location>
        <begin position="15"/>
        <end position="34"/>
    </location>
</feature>
<reference evidence="9" key="3">
    <citation type="submission" date="2020-09" db="EMBL/GenBank/DDBJ databases">
        <authorList>
            <person name="Sun Q."/>
            <person name="Zhou Y."/>
        </authorList>
    </citation>
    <scope>NUCLEOTIDE SEQUENCE</scope>
    <source>
        <strain evidence="9">CGMCC 1.14984</strain>
    </source>
</reference>
<evidence type="ECO:0000313" key="12">
    <source>
        <dbReference type="Proteomes" id="UP000818603"/>
    </source>
</evidence>
<feature type="transmembrane region" description="Helical" evidence="7">
    <location>
        <begin position="164"/>
        <end position="186"/>
    </location>
</feature>
<feature type="transmembrane region" description="Helical" evidence="7">
    <location>
        <begin position="282"/>
        <end position="302"/>
    </location>
</feature>
<dbReference type="Pfam" id="PF07690">
    <property type="entry name" value="MFS_1"/>
    <property type="match status" value="1"/>
</dbReference>
<reference evidence="9" key="1">
    <citation type="journal article" date="2014" name="Int. J. Syst. Evol. Microbiol.">
        <title>Complete genome sequence of Corynebacterium casei LMG S-19264T (=DSM 44701T), isolated from a smear-ripened cheese.</title>
        <authorList>
            <consortium name="US DOE Joint Genome Institute (JGI-PGF)"/>
            <person name="Walter F."/>
            <person name="Albersmeier A."/>
            <person name="Kalinowski J."/>
            <person name="Ruckert C."/>
        </authorList>
    </citation>
    <scope>NUCLEOTIDE SEQUENCE</scope>
    <source>
        <strain evidence="9">CGMCC 1.14984</strain>
    </source>
</reference>
<evidence type="ECO:0000256" key="7">
    <source>
        <dbReference type="SAM" id="Phobius"/>
    </source>
</evidence>
<feature type="region of interest" description="Disordered" evidence="6">
    <location>
        <begin position="458"/>
        <end position="480"/>
    </location>
</feature>